<evidence type="ECO:0000256" key="1">
    <source>
        <dbReference type="SAM" id="MobiDB-lite"/>
    </source>
</evidence>
<evidence type="ECO:0000313" key="3">
    <source>
        <dbReference type="Proteomes" id="UP000007266"/>
    </source>
</evidence>
<reference evidence="2 3" key="1">
    <citation type="journal article" date="2008" name="Nature">
        <title>The genome of the model beetle and pest Tribolium castaneum.</title>
        <authorList>
            <consortium name="Tribolium Genome Sequencing Consortium"/>
            <person name="Richards S."/>
            <person name="Gibbs R.A."/>
            <person name="Weinstock G.M."/>
            <person name="Brown S.J."/>
            <person name="Denell R."/>
            <person name="Beeman R.W."/>
            <person name="Gibbs R."/>
            <person name="Beeman R.W."/>
            <person name="Brown S.J."/>
            <person name="Bucher G."/>
            <person name="Friedrich M."/>
            <person name="Grimmelikhuijzen C.J."/>
            <person name="Klingler M."/>
            <person name="Lorenzen M."/>
            <person name="Richards S."/>
            <person name="Roth S."/>
            <person name="Schroder R."/>
            <person name="Tautz D."/>
            <person name="Zdobnov E.M."/>
            <person name="Muzny D."/>
            <person name="Gibbs R.A."/>
            <person name="Weinstock G.M."/>
            <person name="Attaway T."/>
            <person name="Bell S."/>
            <person name="Buhay C.J."/>
            <person name="Chandrabose M.N."/>
            <person name="Chavez D."/>
            <person name="Clerk-Blankenburg K.P."/>
            <person name="Cree A."/>
            <person name="Dao M."/>
            <person name="Davis C."/>
            <person name="Chacko J."/>
            <person name="Dinh H."/>
            <person name="Dugan-Rocha S."/>
            <person name="Fowler G."/>
            <person name="Garner T.T."/>
            <person name="Garnes J."/>
            <person name="Gnirke A."/>
            <person name="Hawes A."/>
            <person name="Hernandez J."/>
            <person name="Hines S."/>
            <person name="Holder M."/>
            <person name="Hume J."/>
            <person name="Jhangiani S.N."/>
            <person name="Joshi V."/>
            <person name="Khan Z.M."/>
            <person name="Jackson L."/>
            <person name="Kovar C."/>
            <person name="Kowis A."/>
            <person name="Lee S."/>
            <person name="Lewis L.R."/>
            <person name="Margolis J."/>
            <person name="Morgan M."/>
            <person name="Nazareth L.V."/>
            <person name="Nguyen N."/>
            <person name="Okwuonu G."/>
            <person name="Parker D."/>
            <person name="Richards S."/>
            <person name="Ruiz S.J."/>
            <person name="Santibanez J."/>
            <person name="Savard J."/>
            <person name="Scherer S.E."/>
            <person name="Schneider B."/>
            <person name="Sodergren E."/>
            <person name="Tautz D."/>
            <person name="Vattahil S."/>
            <person name="Villasana D."/>
            <person name="White C.S."/>
            <person name="Wright R."/>
            <person name="Park Y."/>
            <person name="Beeman R.W."/>
            <person name="Lord J."/>
            <person name="Oppert B."/>
            <person name="Lorenzen M."/>
            <person name="Brown S."/>
            <person name="Wang L."/>
            <person name="Savard J."/>
            <person name="Tautz D."/>
            <person name="Richards S."/>
            <person name="Weinstock G."/>
            <person name="Gibbs R.A."/>
            <person name="Liu Y."/>
            <person name="Worley K."/>
            <person name="Weinstock G."/>
            <person name="Elsik C.G."/>
            <person name="Reese J.T."/>
            <person name="Elhaik E."/>
            <person name="Landan G."/>
            <person name="Graur D."/>
            <person name="Arensburger P."/>
            <person name="Atkinson P."/>
            <person name="Beeman R.W."/>
            <person name="Beidler J."/>
            <person name="Brown S.J."/>
            <person name="Demuth J.P."/>
            <person name="Drury D.W."/>
            <person name="Du Y.Z."/>
            <person name="Fujiwara H."/>
            <person name="Lorenzen M."/>
            <person name="Maselli V."/>
            <person name="Osanai M."/>
            <person name="Park Y."/>
            <person name="Robertson H.M."/>
            <person name="Tu Z."/>
            <person name="Wang J.J."/>
            <person name="Wang S."/>
            <person name="Richards S."/>
            <person name="Song H."/>
            <person name="Zhang L."/>
            <person name="Sodergren E."/>
            <person name="Werner D."/>
            <person name="Stanke M."/>
            <person name="Morgenstern B."/>
            <person name="Solovyev V."/>
            <person name="Kosarev P."/>
            <person name="Brown G."/>
            <person name="Chen H.C."/>
            <person name="Ermolaeva O."/>
            <person name="Hlavina W."/>
            <person name="Kapustin Y."/>
            <person name="Kiryutin B."/>
            <person name="Kitts P."/>
            <person name="Maglott D."/>
            <person name="Pruitt K."/>
            <person name="Sapojnikov V."/>
            <person name="Souvorov A."/>
            <person name="Mackey A.J."/>
            <person name="Waterhouse R.M."/>
            <person name="Wyder S."/>
            <person name="Zdobnov E.M."/>
            <person name="Zdobnov E.M."/>
            <person name="Wyder S."/>
            <person name="Kriventseva E.V."/>
            <person name="Kadowaki T."/>
            <person name="Bork P."/>
            <person name="Aranda M."/>
            <person name="Bao R."/>
            <person name="Beermann A."/>
            <person name="Berns N."/>
            <person name="Bolognesi R."/>
            <person name="Bonneton F."/>
            <person name="Bopp D."/>
            <person name="Brown S.J."/>
            <person name="Bucher G."/>
            <person name="Butts T."/>
            <person name="Chaumot A."/>
            <person name="Denell R.E."/>
            <person name="Ferrier D.E."/>
            <person name="Friedrich M."/>
            <person name="Gordon C.M."/>
            <person name="Jindra M."/>
            <person name="Klingler M."/>
            <person name="Lan Q."/>
            <person name="Lattorff H.M."/>
            <person name="Laudet V."/>
            <person name="von Levetsow C."/>
            <person name="Liu Z."/>
            <person name="Lutz R."/>
            <person name="Lynch J.A."/>
            <person name="da Fonseca R.N."/>
            <person name="Posnien N."/>
            <person name="Reuter R."/>
            <person name="Roth S."/>
            <person name="Savard J."/>
            <person name="Schinko J.B."/>
            <person name="Schmitt C."/>
            <person name="Schoppmeier M."/>
            <person name="Schroder R."/>
            <person name="Shippy T.D."/>
            <person name="Simonnet F."/>
            <person name="Marques-Souza H."/>
            <person name="Tautz D."/>
            <person name="Tomoyasu Y."/>
            <person name="Trauner J."/>
            <person name="Van der Zee M."/>
            <person name="Vervoort M."/>
            <person name="Wittkopp N."/>
            <person name="Wimmer E.A."/>
            <person name="Yang X."/>
            <person name="Jones A.K."/>
            <person name="Sattelle D.B."/>
            <person name="Ebert P.R."/>
            <person name="Nelson D."/>
            <person name="Scott J.G."/>
            <person name="Beeman R.W."/>
            <person name="Muthukrishnan S."/>
            <person name="Kramer K.J."/>
            <person name="Arakane Y."/>
            <person name="Beeman R.W."/>
            <person name="Zhu Q."/>
            <person name="Hogenkamp D."/>
            <person name="Dixit R."/>
            <person name="Oppert B."/>
            <person name="Jiang H."/>
            <person name="Zou Z."/>
            <person name="Marshall J."/>
            <person name="Elpidina E."/>
            <person name="Vinokurov K."/>
            <person name="Oppert C."/>
            <person name="Zou Z."/>
            <person name="Evans J."/>
            <person name="Lu Z."/>
            <person name="Zhao P."/>
            <person name="Sumathipala N."/>
            <person name="Altincicek B."/>
            <person name="Vilcinskas A."/>
            <person name="Williams M."/>
            <person name="Hultmark D."/>
            <person name="Hetru C."/>
            <person name="Jiang H."/>
            <person name="Grimmelikhuijzen C.J."/>
            <person name="Hauser F."/>
            <person name="Cazzamali G."/>
            <person name="Williamson M."/>
            <person name="Park Y."/>
            <person name="Li B."/>
            <person name="Tanaka Y."/>
            <person name="Predel R."/>
            <person name="Neupert S."/>
            <person name="Schachtner J."/>
            <person name="Verleyen P."/>
            <person name="Raible F."/>
            <person name="Bork P."/>
            <person name="Friedrich M."/>
            <person name="Walden K.K."/>
            <person name="Robertson H.M."/>
            <person name="Angeli S."/>
            <person name="Foret S."/>
            <person name="Bucher G."/>
            <person name="Schuetz S."/>
            <person name="Maleszka R."/>
            <person name="Wimmer E.A."/>
            <person name="Beeman R.W."/>
            <person name="Lorenzen M."/>
            <person name="Tomoyasu Y."/>
            <person name="Miller S.C."/>
            <person name="Grossmann D."/>
            <person name="Bucher G."/>
        </authorList>
    </citation>
    <scope>NUCLEOTIDE SEQUENCE [LARGE SCALE GENOMIC DNA]</scope>
    <source>
        <strain evidence="2 3">Georgia GA2</strain>
    </source>
</reference>
<dbReference type="Proteomes" id="UP000007266">
    <property type="component" value="Unassembled WGS sequence"/>
</dbReference>
<dbReference type="InParanoid" id="D7GY97"/>
<evidence type="ECO:0000313" key="2">
    <source>
        <dbReference type="EMBL" id="EFA13327.1"/>
    </source>
</evidence>
<feature type="compositionally biased region" description="Basic residues" evidence="1">
    <location>
        <begin position="45"/>
        <end position="58"/>
    </location>
</feature>
<dbReference type="PhylomeDB" id="D7GY97"/>
<protein>
    <submittedName>
        <fullName evidence="2">Uncharacterized protein</fullName>
    </submittedName>
</protein>
<dbReference type="HOGENOM" id="CLU_2471998_0_0_1"/>
<proteinExistence type="predicted"/>
<name>D7GY97_TRICA</name>
<organism evidence="2 3">
    <name type="scientific">Tribolium castaneum</name>
    <name type="common">Red flour beetle</name>
    <dbReference type="NCBI Taxonomy" id="7070"/>
    <lineage>
        <taxon>Eukaryota</taxon>
        <taxon>Metazoa</taxon>
        <taxon>Ecdysozoa</taxon>
        <taxon>Arthropoda</taxon>
        <taxon>Hexapoda</taxon>
        <taxon>Insecta</taxon>
        <taxon>Pterygota</taxon>
        <taxon>Neoptera</taxon>
        <taxon>Endopterygota</taxon>
        <taxon>Coleoptera</taxon>
        <taxon>Polyphaga</taxon>
        <taxon>Cucujiformia</taxon>
        <taxon>Tenebrionidae</taxon>
        <taxon>Tenebrionidae incertae sedis</taxon>
        <taxon>Tribolium</taxon>
    </lineage>
</organism>
<dbReference type="EMBL" id="KQ971872">
    <property type="protein sequence ID" value="EFA13327.1"/>
    <property type="molecule type" value="Genomic_DNA"/>
</dbReference>
<dbReference type="AlphaFoldDB" id="D7GY97"/>
<gene>
    <name evidence="2" type="primary">GLEAN_06925</name>
    <name evidence="2" type="ORF">TcasGA2_TC006925</name>
</gene>
<sequence length="88" mass="9956">MGERISVAVPSQEQVEDSIDYFLATGHLGDFAGGQPASLTLAVRTHHRNPRGRRRHHQDRISEDREWNHKKRSKSCVCASDGLVRLSH</sequence>
<feature type="region of interest" description="Disordered" evidence="1">
    <location>
        <begin position="45"/>
        <end position="66"/>
    </location>
</feature>
<reference evidence="2 3" key="2">
    <citation type="journal article" date="2010" name="Nucleic Acids Res.">
        <title>BeetleBase in 2010: revisions to provide comprehensive genomic information for Tribolium castaneum.</title>
        <authorList>
            <person name="Kim H.S."/>
            <person name="Murphy T."/>
            <person name="Xia J."/>
            <person name="Caragea D."/>
            <person name="Park Y."/>
            <person name="Beeman R.W."/>
            <person name="Lorenzen M.D."/>
            <person name="Butcher S."/>
            <person name="Manak J.R."/>
            <person name="Brown S.J."/>
        </authorList>
    </citation>
    <scope>NUCLEOTIDE SEQUENCE [LARGE SCALE GENOMIC DNA]</scope>
    <source>
        <strain evidence="2 3">Georgia GA2</strain>
    </source>
</reference>
<accession>D7GY97</accession>
<keyword evidence="3" id="KW-1185">Reference proteome</keyword>